<evidence type="ECO:0000313" key="2">
    <source>
        <dbReference type="EMBL" id="CAA7017954.1"/>
    </source>
</evidence>
<dbReference type="Proteomes" id="UP000467841">
    <property type="component" value="Unassembled WGS sequence"/>
</dbReference>
<organism evidence="2 3">
    <name type="scientific">Microthlaspi erraticum</name>
    <dbReference type="NCBI Taxonomy" id="1685480"/>
    <lineage>
        <taxon>Eukaryota</taxon>
        <taxon>Viridiplantae</taxon>
        <taxon>Streptophyta</taxon>
        <taxon>Embryophyta</taxon>
        <taxon>Tracheophyta</taxon>
        <taxon>Spermatophyta</taxon>
        <taxon>Magnoliopsida</taxon>
        <taxon>eudicotyledons</taxon>
        <taxon>Gunneridae</taxon>
        <taxon>Pentapetalae</taxon>
        <taxon>rosids</taxon>
        <taxon>malvids</taxon>
        <taxon>Brassicales</taxon>
        <taxon>Brassicaceae</taxon>
        <taxon>Coluteocarpeae</taxon>
        <taxon>Microthlaspi</taxon>
    </lineage>
</organism>
<dbReference type="AlphaFoldDB" id="A0A6D2HXL2"/>
<feature type="domain" description="DUF8039" evidence="1">
    <location>
        <begin position="298"/>
        <end position="379"/>
    </location>
</feature>
<dbReference type="OrthoDB" id="1936670at2759"/>
<dbReference type="PANTHER" id="PTHR33018:SF34">
    <property type="entry name" value="OS02G0472350 PROTEIN"/>
    <property type="match status" value="1"/>
</dbReference>
<accession>A0A6D2HXL2</accession>
<dbReference type="InterPro" id="IPR058352">
    <property type="entry name" value="DUF8039"/>
</dbReference>
<gene>
    <name evidence="2" type="ORF">MERR_LOCUS5189</name>
</gene>
<evidence type="ECO:0000313" key="3">
    <source>
        <dbReference type="Proteomes" id="UP000467841"/>
    </source>
</evidence>
<dbReference type="Pfam" id="PF26133">
    <property type="entry name" value="DUF8039"/>
    <property type="match status" value="2"/>
</dbReference>
<sequence>MDSTANDNIRKDAVSQVLGKDKPGRIRGIGRGITATKLAFIQLRDSHVQKLKATQAELLCKFTELQNKSQCNDVGSQSDVSDISKGGPRCQILNWFADEDVIVSEGEFYSAEPNYKIGHIPLGPNAASVIVTSALDPETSVWRPTSSVFNVDQAVGVKIAWPMSKIILDTELVSSNGDKFPGSTATSTDESLQLCSIFDWNAGEVVAEGLLQSTDPKEMVNNIPLGPNAAVLKITKVIKNDAYLWRPSAEMFLMGAAVDTTIAWPIHKIEFVVKATQAESARKSTTSASNSTGTRKNQAKRCILLDCKNSGERVALGRVSSSDPEDVVHFIPLGPNASKVWVDVSKIGISEVWIPNSEIKFIRDAVGTTIAWPNDKIIFM</sequence>
<reference evidence="2" key="1">
    <citation type="submission" date="2020-01" db="EMBL/GenBank/DDBJ databases">
        <authorList>
            <person name="Mishra B."/>
        </authorList>
    </citation>
    <scope>NUCLEOTIDE SEQUENCE [LARGE SCALE GENOMIC DNA]</scope>
</reference>
<feature type="domain" description="DUF8039" evidence="1">
    <location>
        <begin position="202"/>
        <end position="271"/>
    </location>
</feature>
<evidence type="ECO:0000259" key="1">
    <source>
        <dbReference type="Pfam" id="PF26133"/>
    </source>
</evidence>
<protein>
    <recommendedName>
        <fullName evidence="1">DUF8039 domain-containing protein</fullName>
    </recommendedName>
</protein>
<proteinExistence type="predicted"/>
<keyword evidence="3" id="KW-1185">Reference proteome</keyword>
<name>A0A6D2HXL2_9BRAS</name>
<comment type="caution">
    <text evidence="2">The sequence shown here is derived from an EMBL/GenBank/DDBJ whole genome shotgun (WGS) entry which is preliminary data.</text>
</comment>
<dbReference type="PANTHER" id="PTHR33018">
    <property type="entry name" value="OS10G0338966 PROTEIN-RELATED"/>
    <property type="match status" value="1"/>
</dbReference>
<dbReference type="EMBL" id="CACVBM020000333">
    <property type="protein sequence ID" value="CAA7017954.1"/>
    <property type="molecule type" value="Genomic_DNA"/>
</dbReference>